<dbReference type="RefSeq" id="WP_101300619.1">
    <property type="nucleotide sequence ID" value="NZ_CP025197.1"/>
</dbReference>
<evidence type="ECO:0000313" key="14">
    <source>
        <dbReference type="EMBL" id="AUG57352.1"/>
    </source>
</evidence>
<dbReference type="Proteomes" id="UP000233534">
    <property type="component" value="Chromosome"/>
</dbReference>
<feature type="binding site" evidence="12">
    <location>
        <position position="120"/>
    </location>
    <ligand>
        <name>[4Fe-4S] cluster</name>
        <dbReference type="ChEBI" id="CHEBI:49883"/>
        <note>4Fe-4S-S-AdoMet</note>
    </ligand>
</feature>
<comment type="catalytic activity">
    <reaction evidence="12">
        <text>adenosine(2503) in 23S rRNA + 2 reduced [2Fe-2S]-[ferredoxin] + 2 S-adenosyl-L-methionine = 2-methyladenosine(2503) in 23S rRNA + 5'-deoxyadenosine + L-methionine + 2 oxidized [2Fe-2S]-[ferredoxin] + S-adenosyl-L-homocysteine</text>
        <dbReference type="Rhea" id="RHEA:42916"/>
        <dbReference type="Rhea" id="RHEA-COMP:10000"/>
        <dbReference type="Rhea" id="RHEA-COMP:10001"/>
        <dbReference type="Rhea" id="RHEA-COMP:10152"/>
        <dbReference type="Rhea" id="RHEA-COMP:10282"/>
        <dbReference type="ChEBI" id="CHEBI:17319"/>
        <dbReference type="ChEBI" id="CHEBI:33737"/>
        <dbReference type="ChEBI" id="CHEBI:33738"/>
        <dbReference type="ChEBI" id="CHEBI:57844"/>
        <dbReference type="ChEBI" id="CHEBI:57856"/>
        <dbReference type="ChEBI" id="CHEBI:59789"/>
        <dbReference type="ChEBI" id="CHEBI:74411"/>
        <dbReference type="ChEBI" id="CHEBI:74497"/>
        <dbReference type="EC" id="2.1.1.192"/>
    </reaction>
</comment>
<dbReference type="GO" id="GO:0002935">
    <property type="term" value="F:tRNA (adenine(37)-C2)-methyltransferase activity"/>
    <property type="evidence" value="ECO:0007669"/>
    <property type="project" value="UniProtKB-UniRule"/>
</dbReference>
<dbReference type="InterPro" id="IPR027492">
    <property type="entry name" value="RNA_MTrfase_RlmN"/>
</dbReference>
<dbReference type="PANTHER" id="PTHR30544:SF5">
    <property type="entry name" value="RADICAL SAM CORE DOMAIN-CONTAINING PROTEIN"/>
    <property type="match status" value="1"/>
</dbReference>
<evidence type="ECO:0000256" key="9">
    <source>
        <dbReference type="ARBA" id="ARBA00022723"/>
    </source>
</evidence>
<dbReference type="GO" id="GO:0070475">
    <property type="term" value="P:rRNA base methylation"/>
    <property type="evidence" value="ECO:0007669"/>
    <property type="project" value="UniProtKB-UniRule"/>
</dbReference>
<sequence>MEGKVDLMNMEIDELEGFVLSLGEPKFRARQIFEWVNKGVKDIDSMTNLSKDLRENLKRNAYINNFEIVKKLISKIDGTRKYIFKLYDNDVIESVLMKYSYGFSVCISSQAGCRMGCSFCASTGAGFKRNLTAGEMLDQVLTIKNDIKERIGNIVIMGIGEPFDNYDNLIKFLRLVNHKDGLNIGFRYITVSTCGLVPQILKFSKENMPVTLSVSLHAPDDETRSKIMPVNNKYPLDKLVEACKIYTMITNRRITFEYSLINGINDSSGHAEKLVSLIKGMLCHVNLIPVNTVSNTGYKRSSRESIEMFKNILEKHGIKVTIRRGLGRDIDAACGQLRRNIIN</sequence>
<keyword evidence="3 12" id="KW-0963">Cytoplasm</keyword>
<feature type="binding site" evidence="12">
    <location>
        <position position="117"/>
    </location>
    <ligand>
        <name>[4Fe-4S] cluster</name>
        <dbReference type="ChEBI" id="CHEBI:49883"/>
        <note>4Fe-4S-S-AdoMet</note>
    </ligand>
</feature>
<accession>A0A2K9E0P8</accession>
<dbReference type="InterPro" id="IPR058240">
    <property type="entry name" value="rSAM_sf"/>
</dbReference>
<evidence type="ECO:0000313" key="16">
    <source>
        <dbReference type="Proteomes" id="UP000233534"/>
    </source>
</evidence>
<dbReference type="GO" id="GO:0070040">
    <property type="term" value="F:rRNA (adenine(2503)-C2-)-methyltransferase activity"/>
    <property type="evidence" value="ECO:0007669"/>
    <property type="project" value="UniProtKB-UniRule"/>
</dbReference>
<dbReference type="PIRSF" id="PIRSF006004">
    <property type="entry name" value="CHP00048"/>
    <property type="match status" value="1"/>
</dbReference>
<keyword evidence="4 12" id="KW-0698">rRNA processing</keyword>
<dbReference type="SFLD" id="SFLDG01062">
    <property type="entry name" value="methyltransferase_(Class_A)"/>
    <property type="match status" value="1"/>
</dbReference>
<feature type="active site" description="S-methylcysteine intermediate" evidence="12">
    <location>
        <position position="334"/>
    </location>
</feature>
<protein>
    <recommendedName>
        <fullName evidence="12">Probable dual-specificity RNA methyltransferase RlmN</fullName>
        <ecNumber evidence="12">2.1.1.192</ecNumber>
    </recommendedName>
    <alternativeName>
        <fullName evidence="12">23S rRNA (adenine(2503)-C(2))-methyltransferase</fullName>
    </alternativeName>
    <alternativeName>
        <fullName evidence="12">23S rRNA m2A2503 methyltransferase</fullName>
    </alternativeName>
    <alternativeName>
        <fullName evidence="12">Ribosomal RNA large subunit methyltransferase N</fullName>
    </alternativeName>
    <alternativeName>
        <fullName evidence="12">tRNA (adenine(37)-C(2))-methyltransferase</fullName>
    </alternativeName>
    <alternativeName>
        <fullName evidence="12">tRNA m2A37 methyltransferase</fullName>
    </alternativeName>
</protein>
<dbReference type="InterPro" id="IPR013785">
    <property type="entry name" value="Aldolase_TIM"/>
</dbReference>
<evidence type="ECO:0000256" key="6">
    <source>
        <dbReference type="ARBA" id="ARBA00022679"/>
    </source>
</evidence>
<dbReference type="AlphaFoldDB" id="A0A2K9E0P8"/>
<evidence type="ECO:0000256" key="8">
    <source>
        <dbReference type="ARBA" id="ARBA00022694"/>
    </source>
</evidence>
<comment type="caution">
    <text evidence="12">Lacks conserved residue(s) required for the propagation of feature annotation.</text>
</comment>
<gene>
    <name evidence="12 14" type="primary">rlmN</name>
    <name evidence="15" type="ORF">B9R14_11340</name>
    <name evidence="14" type="ORF">HVS_07175</name>
</gene>
<dbReference type="Pfam" id="PF04055">
    <property type="entry name" value="Radical_SAM"/>
    <property type="match status" value="1"/>
</dbReference>
<comment type="catalytic activity">
    <reaction evidence="12">
        <text>adenosine(37) in tRNA + 2 reduced [2Fe-2S]-[ferredoxin] + 2 S-adenosyl-L-methionine = 2-methyladenosine(37) in tRNA + 5'-deoxyadenosine + L-methionine + 2 oxidized [2Fe-2S]-[ferredoxin] + S-adenosyl-L-homocysteine</text>
        <dbReference type="Rhea" id="RHEA:43332"/>
        <dbReference type="Rhea" id="RHEA-COMP:10000"/>
        <dbReference type="Rhea" id="RHEA-COMP:10001"/>
        <dbReference type="Rhea" id="RHEA-COMP:10162"/>
        <dbReference type="Rhea" id="RHEA-COMP:10485"/>
        <dbReference type="ChEBI" id="CHEBI:17319"/>
        <dbReference type="ChEBI" id="CHEBI:33737"/>
        <dbReference type="ChEBI" id="CHEBI:33738"/>
        <dbReference type="ChEBI" id="CHEBI:57844"/>
        <dbReference type="ChEBI" id="CHEBI:57856"/>
        <dbReference type="ChEBI" id="CHEBI:59789"/>
        <dbReference type="ChEBI" id="CHEBI:74411"/>
        <dbReference type="ChEBI" id="CHEBI:74497"/>
        <dbReference type="EC" id="2.1.1.192"/>
    </reaction>
</comment>
<keyword evidence="7 12" id="KW-0949">S-adenosyl-L-methionine</keyword>
<organism evidence="14 16">
    <name type="scientific">Acetivibrio saccincola</name>
    <dbReference type="NCBI Taxonomy" id="1677857"/>
    <lineage>
        <taxon>Bacteria</taxon>
        <taxon>Bacillati</taxon>
        <taxon>Bacillota</taxon>
        <taxon>Clostridia</taxon>
        <taxon>Eubacteriales</taxon>
        <taxon>Oscillospiraceae</taxon>
        <taxon>Acetivibrio</taxon>
    </lineage>
</organism>
<comment type="subcellular location">
    <subcellularLocation>
        <location evidence="1 12">Cytoplasm</location>
    </subcellularLocation>
</comment>
<dbReference type="GO" id="GO:0005737">
    <property type="term" value="C:cytoplasm"/>
    <property type="evidence" value="ECO:0007669"/>
    <property type="project" value="UniProtKB-SubCell"/>
</dbReference>
<dbReference type="PANTHER" id="PTHR30544">
    <property type="entry name" value="23S RRNA METHYLTRANSFERASE"/>
    <property type="match status" value="1"/>
</dbReference>
<dbReference type="Pfam" id="PF21016">
    <property type="entry name" value="RlmN_N"/>
    <property type="match status" value="1"/>
</dbReference>
<keyword evidence="8 12" id="KW-0819">tRNA processing</keyword>
<evidence type="ECO:0000256" key="2">
    <source>
        <dbReference type="ARBA" id="ARBA00022485"/>
    </source>
</evidence>
<comment type="miscellaneous">
    <text evidence="12">Reaction proceeds by a ping-pong mechanism involving intermediate methylation of a conserved cysteine residue.</text>
</comment>
<evidence type="ECO:0000256" key="7">
    <source>
        <dbReference type="ARBA" id="ARBA00022691"/>
    </source>
</evidence>
<name>A0A2K9E0P8_9FIRM</name>
<evidence type="ECO:0000256" key="3">
    <source>
        <dbReference type="ARBA" id="ARBA00022490"/>
    </source>
</evidence>
<dbReference type="SUPFAM" id="SSF102114">
    <property type="entry name" value="Radical SAM enzymes"/>
    <property type="match status" value="1"/>
</dbReference>
<dbReference type="GO" id="GO:0019843">
    <property type="term" value="F:rRNA binding"/>
    <property type="evidence" value="ECO:0007669"/>
    <property type="project" value="UniProtKB-UniRule"/>
</dbReference>
<keyword evidence="5 12" id="KW-0489">Methyltransferase</keyword>
<dbReference type="InterPro" id="IPR040072">
    <property type="entry name" value="Methyltransferase_A"/>
</dbReference>
<dbReference type="HAMAP" id="MF_01849">
    <property type="entry name" value="RNA_methyltr_RlmN"/>
    <property type="match status" value="1"/>
</dbReference>
<dbReference type="EC" id="2.1.1.192" evidence="12"/>
<evidence type="ECO:0000256" key="10">
    <source>
        <dbReference type="ARBA" id="ARBA00023004"/>
    </source>
</evidence>
<dbReference type="InterPro" id="IPR004383">
    <property type="entry name" value="rRNA_lsu_MTrfase_RlmN/Cfr"/>
</dbReference>
<evidence type="ECO:0000256" key="12">
    <source>
        <dbReference type="HAMAP-Rule" id="MF_01849"/>
    </source>
</evidence>
<dbReference type="Proteomes" id="UP000239720">
    <property type="component" value="Unassembled WGS sequence"/>
</dbReference>
<evidence type="ECO:0000256" key="5">
    <source>
        <dbReference type="ARBA" id="ARBA00022603"/>
    </source>
</evidence>
<reference evidence="15 17" key="2">
    <citation type="journal article" date="2018" name="Syst. Appl. Microbiol.">
        <title>Characterization and high-quality draft genome sequence of Herbivorax saccincola A7, an anaerobic, alkaliphilic, thermophilic, cellulolytic, and xylanolytic bacterium.</title>
        <authorList>
            <person name="Aikawa S."/>
            <person name="Baramee S."/>
            <person name="Sermsathanaswadi J."/>
            <person name="Thianheng P."/>
            <person name="Tachaapaikoon C."/>
            <person name="Shikata A."/>
            <person name="Waeonukul R."/>
            <person name="Pason P."/>
            <person name="Ratanakhanokchai K."/>
            <person name="Kosugi A."/>
        </authorList>
    </citation>
    <scope>NUCLEOTIDE SEQUENCE [LARGE SCALE GENOMIC DNA]</scope>
    <source>
        <strain evidence="15 17">A7</strain>
    </source>
</reference>
<proteinExistence type="inferred from homology"/>
<dbReference type="NCBIfam" id="TIGR00048">
    <property type="entry name" value="rRNA_mod_RlmN"/>
    <property type="match status" value="1"/>
</dbReference>
<dbReference type="GO" id="GO:0046872">
    <property type="term" value="F:metal ion binding"/>
    <property type="evidence" value="ECO:0007669"/>
    <property type="project" value="UniProtKB-KW"/>
</dbReference>
<keyword evidence="2 12" id="KW-0004">4Fe-4S</keyword>
<comment type="function">
    <text evidence="12">Specifically methylates position 2 of adenine 2503 in 23S rRNA and position 2 of adenine 37 in tRNAs.</text>
</comment>
<dbReference type="Gene3D" id="3.20.20.70">
    <property type="entry name" value="Aldolase class I"/>
    <property type="match status" value="1"/>
</dbReference>
<dbReference type="SFLD" id="SFLDS00029">
    <property type="entry name" value="Radical_SAM"/>
    <property type="match status" value="1"/>
</dbReference>
<feature type="binding site" evidence="12">
    <location>
        <begin position="215"/>
        <end position="217"/>
    </location>
    <ligand>
        <name>S-adenosyl-L-methionine</name>
        <dbReference type="ChEBI" id="CHEBI:59789"/>
    </ligand>
</feature>
<keyword evidence="12" id="KW-1015">Disulfide bond</keyword>
<evidence type="ECO:0000256" key="4">
    <source>
        <dbReference type="ARBA" id="ARBA00022552"/>
    </source>
</evidence>
<keyword evidence="16" id="KW-1185">Reference proteome</keyword>
<dbReference type="EMBL" id="NEMB01000003">
    <property type="protein sequence ID" value="PQQ67281.1"/>
    <property type="molecule type" value="Genomic_DNA"/>
</dbReference>
<reference evidence="14 16" key="1">
    <citation type="submission" date="2017-12" db="EMBL/GenBank/DDBJ databases">
        <title>Complete genome sequence of Herbivorax saccincola GGR1, a novel Cellulosome-producing hydrolytic bacterium in a thermophilic biogas plant, established by Illumina and Nanopore MinION sequencing.</title>
        <authorList>
            <person name="Pechtl A."/>
            <person name="Ruckert C."/>
            <person name="Koeck D.E."/>
            <person name="Maus I."/>
            <person name="Winkler A."/>
            <person name="Kalinowski J."/>
            <person name="Puhler A."/>
            <person name="Schwarz W.W."/>
            <person name="Zverlov V.V."/>
            <person name="Schluter A."/>
            <person name="Liebl W."/>
        </authorList>
    </citation>
    <scope>NUCLEOTIDE SEQUENCE [LARGE SCALE GENOMIC DNA]</scope>
    <source>
        <strain evidence="14">GGR1</strain>
        <strain evidence="16">SR1</strain>
    </source>
</reference>
<feature type="binding site" evidence="12">
    <location>
        <position position="291"/>
    </location>
    <ligand>
        <name>S-adenosyl-L-methionine</name>
        <dbReference type="ChEBI" id="CHEBI:59789"/>
    </ligand>
</feature>
<comment type="similarity">
    <text evidence="12">Belongs to the radical SAM superfamily. RlmN family.</text>
</comment>
<dbReference type="KEGG" id="hsc:HVS_07175"/>
<dbReference type="GO" id="GO:0051539">
    <property type="term" value="F:4 iron, 4 sulfur cluster binding"/>
    <property type="evidence" value="ECO:0007669"/>
    <property type="project" value="UniProtKB-UniRule"/>
</dbReference>
<dbReference type="SFLD" id="SFLDF00275">
    <property type="entry name" value="adenosine_C2_methyltransferase"/>
    <property type="match status" value="1"/>
</dbReference>
<dbReference type="FunFam" id="3.20.20.70:FF:000014">
    <property type="entry name" value="Probable dual-specificity RNA methyltransferase RlmN"/>
    <property type="match status" value="1"/>
</dbReference>
<evidence type="ECO:0000259" key="13">
    <source>
        <dbReference type="PROSITE" id="PS51918"/>
    </source>
</evidence>
<feature type="binding site" evidence="12">
    <location>
        <position position="113"/>
    </location>
    <ligand>
        <name>[4Fe-4S] cluster</name>
        <dbReference type="ChEBI" id="CHEBI:49883"/>
        <note>4Fe-4S-S-AdoMet</note>
    </ligand>
</feature>
<evidence type="ECO:0000256" key="1">
    <source>
        <dbReference type="ARBA" id="ARBA00004496"/>
    </source>
</evidence>
<feature type="binding site" evidence="12">
    <location>
        <begin position="160"/>
        <end position="161"/>
    </location>
    <ligand>
        <name>S-adenosyl-L-methionine</name>
        <dbReference type="ChEBI" id="CHEBI:59789"/>
    </ligand>
</feature>
<dbReference type="GO" id="GO:0000049">
    <property type="term" value="F:tRNA binding"/>
    <property type="evidence" value="ECO:0007669"/>
    <property type="project" value="UniProtKB-UniRule"/>
</dbReference>
<dbReference type="OrthoDB" id="9793973at2"/>
<dbReference type="InterPro" id="IPR007197">
    <property type="entry name" value="rSAM"/>
</dbReference>
<dbReference type="EMBL" id="CP025197">
    <property type="protein sequence ID" value="AUG57352.1"/>
    <property type="molecule type" value="Genomic_DNA"/>
</dbReference>
<dbReference type="Gene3D" id="1.10.150.530">
    <property type="match status" value="1"/>
</dbReference>
<keyword evidence="10 12" id="KW-0408">Iron</keyword>
<dbReference type="PROSITE" id="PS51918">
    <property type="entry name" value="RADICAL_SAM"/>
    <property type="match status" value="1"/>
</dbReference>
<evidence type="ECO:0000313" key="17">
    <source>
        <dbReference type="Proteomes" id="UP000239720"/>
    </source>
</evidence>
<keyword evidence="9 12" id="KW-0479">Metal-binding</keyword>
<keyword evidence="11 12" id="KW-0411">Iron-sulfur</keyword>
<feature type="active site" description="Proton acceptor" evidence="12">
    <location>
        <position position="93"/>
    </location>
</feature>
<evidence type="ECO:0000313" key="15">
    <source>
        <dbReference type="EMBL" id="PQQ67281.1"/>
    </source>
</evidence>
<keyword evidence="6 12" id="KW-0808">Transferase</keyword>
<dbReference type="CDD" id="cd01335">
    <property type="entry name" value="Radical_SAM"/>
    <property type="match status" value="1"/>
</dbReference>
<evidence type="ECO:0000256" key="11">
    <source>
        <dbReference type="ARBA" id="ARBA00023014"/>
    </source>
</evidence>
<dbReference type="GO" id="GO:0030488">
    <property type="term" value="P:tRNA methylation"/>
    <property type="evidence" value="ECO:0007669"/>
    <property type="project" value="UniProtKB-UniRule"/>
</dbReference>
<feature type="binding site" evidence="12">
    <location>
        <position position="192"/>
    </location>
    <ligand>
        <name>S-adenosyl-L-methionine</name>
        <dbReference type="ChEBI" id="CHEBI:59789"/>
    </ligand>
</feature>
<dbReference type="InterPro" id="IPR048641">
    <property type="entry name" value="RlmN_N"/>
</dbReference>
<comment type="cofactor">
    <cofactor evidence="12">
        <name>[4Fe-4S] cluster</name>
        <dbReference type="ChEBI" id="CHEBI:49883"/>
    </cofactor>
    <text evidence="12">Binds 1 [4Fe-4S] cluster. The cluster is coordinated with 3 cysteines and an exchangeable S-adenosyl-L-methionine.</text>
</comment>
<feature type="domain" description="Radical SAM core" evidence="13">
    <location>
        <begin position="99"/>
        <end position="329"/>
    </location>
</feature>